<sequence length="78" mass="8984">MSINMGQPIMKKENNTKEPNNNEMNMAEFSKMLEMAQNNPQMSAMLQQTLNKGAEQQKYDHYFANDEVVLTQSKGRGR</sequence>
<gene>
    <name evidence="2" type="ORF">HPHPA26_1219</name>
</gene>
<proteinExistence type="predicted"/>
<dbReference type="AlphaFoldDB" id="J0MJT7"/>
<name>J0MJT7_HELPX</name>
<reference evidence="2 3" key="1">
    <citation type="journal article" date="2013" name="Pathog. Dis.">
        <title>Genome sequences of 65 Helicobacter pylori strains isolated from asymptomatic individuals and patients with gastric cancer, peptic ulcer disease, or gastritis.</title>
        <authorList>
            <person name="Blanchard T.G."/>
            <person name="Czinn S.J."/>
            <person name="Correa P."/>
            <person name="Nakazawa T."/>
            <person name="Keelan M."/>
            <person name="Morningstar L."/>
            <person name="Santana-Cruz I."/>
            <person name="Maroo A."/>
            <person name="McCracken C."/>
            <person name="Shefchek K."/>
            <person name="Daugherty S."/>
            <person name="Song Y."/>
            <person name="Fraser C.M."/>
            <person name="Fricke W.F."/>
        </authorList>
    </citation>
    <scope>NUCLEOTIDE SEQUENCE [LARGE SCALE GENOMIC DNA]</scope>
    <source>
        <strain evidence="2 3">Hp A-26</strain>
    </source>
</reference>
<evidence type="ECO:0000313" key="3">
    <source>
        <dbReference type="Proteomes" id="UP000005323"/>
    </source>
</evidence>
<comment type="caution">
    <text evidence="2">The sequence shown here is derived from an EMBL/GenBank/DDBJ whole genome shotgun (WGS) entry which is preliminary data.</text>
</comment>
<dbReference type="PATRIC" id="fig|992056.3.peg.1186"/>
<evidence type="ECO:0000256" key="1">
    <source>
        <dbReference type="SAM" id="MobiDB-lite"/>
    </source>
</evidence>
<accession>J0MJT7</accession>
<organism evidence="2 3">
    <name type="scientific">Helicobacter pylori Hp A-26</name>
    <dbReference type="NCBI Taxonomy" id="992056"/>
    <lineage>
        <taxon>Bacteria</taxon>
        <taxon>Pseudomonadati</taxon>
        <taxon>Campylobacterota</taxon>
        <taxon>Epsilonproteobacteria</taxon>
        <taxon>Campylobacterales</taxon>
        <taxon>Helicobacteraceae</taxon>
        <taxon>Helicobacter</taxon>
    </lineage>
</organism>
<dbReference type="EMBL" id="AKOV01000005">
    <property type="protein sequence ID" value="EJB74475.1"/>
    <property type="molecule type" value="Genomic_DNA"/>
</dbReference>
<evidence type="ECO:0000313" key="2">
    <source>
        <dbReference type="EMBL" id="EJB74475.1"/>
    </source>
</evidence>
<feature type="region of interest" description="Disordered" evidence="1">
    <location>
        <begin position="1"/>
        <end position="22"/>
    </location>
</feature>
<dbReference type="Proteomes" id="UP000005323">
    <property type="component" value="Unassembled WGS sequence"/>
</dbReference>
<protein>
    <submittedName>
        <fullName evidence="2">Uncharacterized protein</fullName>
    </submittedName>
</protein>